<dbReference type="Gene3D" id="3.30.450.20">
    <property type="entry name" value="PAS domain"/>
    <property type="match status" value="1"/>
</dbReference>
<dbReference type="SMART" id="SM00267">
    <property type="entry name" value="GGDEF"/>
    <property type="match status" value="1"/>
</dbReference>
<evidence type="ECO:0000259" key="3">
    <source>
        <dbReference type="PROSITE" id="PS50113"/>
    </source>
</evidence>
<name>A0A926VA52_9CYAN</name>
<dbReference type="NCBIfam" id="TIGR00254">
    <property type="entry name" value="GGDEF"/>
    <property type="match status" value="1"/>
</dbReference>
<keyword evidence="1" id="KW-0472">Membrane</keyword>
<evidence type="ECO:0000259" key="2">
    <source>
        <dbReference type="PROSITE" id="PS50112"/>
    </source>
</evidence>
<dbReference type="CDD" id="cd01949">
    <property type="entry name" value="GGDEF"/>
    <property type="match status" value="1"/>
</dbReference>
<dbReference type="InterPro" id="IPR000014">
    <property type="entry name" value="PAS"/>
</dbReference>
<dbReference type="SUPFAM" id="SSF141868">
    <property type="entry name" value="EAL domain-like"/>
    <property type="match status" value="1"/>
</dbReference>
<evidence type="ECO:0000256" key="1">
    <source>
        <dbReference type="SAM" id="Phobius"/>
    </source>
</evidence>
<dbReference type="PROSITE" id="PS50883">
    <property type="entry name" value="EAL"/>
    <property type="match status" value="1"/>
</dbReference>
<sequence>MKELLKDLFALPNFISQGYYDPYYPELVWLHILSDTLIALAYYSIPLMLLYFIHKREDVALPPVLWLFGAFFITYGTSQIMEITMLWYPNYALYGGFKAVSAVISIYAAGKLFPLIPQAMALKSPAELEAANEKLAREIVERQQAEAALNEREALFRSIFEGASIGIEIIDMAGQTVARNSALEQMLGYGKNSRSHFPKDEEIHQELVARKRDRYRVDNPYLFWERDRYQMEKRYLCKDGQLMWCHVTGYLVRDSEGNPEFGIRMVEDVTKHKQTLKQLQHYQERLEDMVGERTAFLAKVNEQLSWEATHDALTGLINRREFEQRLEAAVLGARKQNQKHTLCYLDLDRFKIVNDTCGHAAGDELLRQLSAMLQTHVRQTDILARLGGDEFALLLYNCPLQQGLKVARSLKEAIQTFRFVWQDKTFSLGVSIGVVPLTDCQTYGHVVLQNVDKVLSAADAACYQAKNKGRNCVHIYKPNDEDLAQQRDQKQWIARINQAIGENDTDKTQSEYSQTSELADNKFCLYYQPIVSVGSHRFVREYHEVLLRLVDEKGEVIPPMAFLPAAERYNLMPIIDRWVISTFLAKQARQGREMQHRSLYALNLSTASINDENFINFLYEQFSLHEILPETICFEITESVALSNFSQTNKLIRALKYLGCRVALDDFGSCISSFAYLKQLPLDYLKIAGDLIEGILDDTITYESVKAINNIAHVMGIETIAKFVTNASILEKVKDIGVDYAQGYGIAAPHPLVTKPSPIYPEIWLERRCS</sequence>
<dbReference type="EMBL" id="JACJPW010000005">
    <property type="protein sequence ID" value="MBD2180109.1"/>
    <property type="molecule type" value="Genomic_DNA"/>
</dbReference>
<proteinExistence type="predicted"/>
<dbReference type="CDD" id="cd00130">
    <property type="entry name" value="PAS"/>
    <property type="match status" value="1"/>
</dbReference>
<dbReference type="Gene3D" id="3.20.20.450">
    <property type="entry name" value="EAL domain"/>
    <property type="match status" value="1"/>
</dbReference>
<dbReference type="InterPro" id="IPR052155">
    <property type="entry name" value="Biofilm_reg_signaling"/>
</dbReference>
<gene>
    <name evidence="6" type="ORF">H6G03_03085</name>
</gene>
<dbReference type="CDD" id="cd01948">
    <property type="entry name" value="EAL"/>
    <property type="match status" value="1"/>
</dbReference>
<evidence type="ECO:0000313" key="7">
    <source>
        <dbReference type="Proteomes" id="UP000641646"/>
    </source>
</evidence>
<feature type="transmembrane region" description="Helical" evidence="1">
    <location>
        <begin position="28"/>
        <end position="52"/>
    </location>
</feature>
<dbReference type="Proteomes" id="UP000641646">
    <property type="component" value="Unassembled WGS sequence"/>
</dbReference>
<dbReference type="SUPFAM" id="SSF55785">
    <property type="entry name" value="PYP-like sensor domain (PAS domain)"/>
    <property type="match status" value="1"/>
</dbReference>
<dbReference type="SMART" id="SM00086">
    <property type="entry name" value="PAC"/>
    <property type="match status" value="1"/>
</dbReference>
<evidence type="ECO:0000313" key="6">
    <source>
        <dbReference type="EMBL" id="MBD2180109.1"/>
    </source>
</evidence>
<dbReference type="AlphaFoldDB" id="A0A926VA52"/>
<dbReference type="InterPro" id="IPR001610">
    <property type="entry name" value="PAC"/>
</dbReference>
<dbReference type="PROSITE" id="PS50112">
    <property type="entry name" value="PAS"/>
    <property type="match status" value="1"/>
</dbReference>
<dbReference type="InterPro" id="IPR001633">
    <property type="entry name" value="EAL_dom"/>
</dbReference>
<feature type="domain" description="PAC" evidence="3">
    <location>
        <begin position="229"/>
        <end position="281"/>
    </location>
</feature>
<dbReference type="PANTHER" id="PTHR44757">
    <property type="entry name" value="DIGUANYLATE CYCLASE DGCP"/>
    <property type="match status" value="1"/>
</dbReference>
<dbReference type="SMART" id="SM00052">
    <property type="entry name" value="EAL"/>
    <property type="match status" value="1"/>
</dbReference>
<dbReference type="Gene3D" id="3.30.70.270">
    <property type="match status" value="1"/>
</dbReference>
<comment type="caution">
    <text evidence="6">The sequence shown here is derived from an EMBL/GenBank/DDBJ whole genome shotgun (WGS) entry which is preliminary data.</text>
</comment>
<dbReference type="InterPro" id="IPR029787">
    <property type="entry name" value="Nucleotide_cyclase"/>
</dbReference>
<protein>
    <submittedName>
        <fullName evidence="6">EAL domain-containing protein</fullName>
    </submittedName>
</protein>
<evidence type="ECO:0000259" key="5">
    <source>
        <dbReference type="PROSITE" id="PS50887"/>
    </source>
</evidence>
<dbReference type="InterPro" id="IPR000700">
    <property type="entry name" value="PAS-assoc_C"/>
</dbReference>
<dbReference type="InterPro" id="IPR035919">
    <property type="entry name" value="EAL_sf"/>
</dbReference>
<dbReference type="InterPro" id="IPR058544">
    <property type="entry name" value="ETR1_N"/>
</dbReference>
<dbReference type="InterPro" id="IPR043128">
    <property type="entry name" value="Rev_trsase/Diguanyl_cyclase"/>
</dbReference>
<keyword evidence="1" id="KW-0812">Transmembrane</keyword>
<dbReference type="PANTHER" id="PTHR44757:SF4">
    <property type="entry name" value="DIGUANYLATE CYCLASE DGCE-RELATED"/>
    <property type="match status" value="1"/>
</dbReference>
<evidence type="ECO:0000259" key="4">
    <source>
        <dbReference type="PROSITE" id="PS50883"/>
    </source>
</evidence>
<dbReference type="PROSITE" id="PS50113">
    <property type="entry name" value="PAC"/>
    <property type="match status" value="1"/>
</dbReference>
<feature type="domain" description="PAS" evidence="2">
    <location>
        <begin position="152"/>
        <end position="189"/>
    </location>
</feature>
<keyword evidence="1" id="KW-1133">Transmembrane helix</keyword>
<feature type="transmembrane region" description="Helical" evidence="1">
    <location>
        <begin position="64"/>
        <end position="85"/>
    </location>
</feature>
<dbReference type="PROSITE" id="PS50887">
    <property type="entry name" value="GGDEF"/>
    <property type="match status" value="1"/>
</dbReference>
<dbReference type="NCBIfam" id="TIGR00229">
    <property type="entry name" value="sensory_box"/>
    <property type="match status" value="1"/>
</dbReference>
<organism evidence="6 7">
    <name type="scientific">Aerosakkonema funiforme FACHB-1375</name>
    <dbReference type="NCBI Taxonomy" id="2949571"/>
    <lineage>
        <taxon>Bacteria</taxon>
        <taxon>Bacillati</taxon>
        <taxon>Cyanobacteriota</taxon>
        <taxon>Cyanophyceae</taxon>
        <taxon>Oscillatoriophycideae</taxon>
        <taxon>Aerosakkonematales</taxon>
        <taxon>Aerosakkonemataceae</taxon>
        <taxon>Aerosakkonema</taxon>
    </lineage>
</organism>
<dbReference type="FunFam" id="3.30.70.270:FF:000001">
    <property type="entry name" value="Diguanylate cyclase domain protein"/>
    <property type="match status" value="1"/>
</dbReference>
<dbReference type="Pfam" id="PF00563">
    <property type="entry name" value="EAL"/>
    <property type="match status" value="1"/>
</dbReference>
<dbReference type="Pfam" id="PF25487">
    <property type="entry name" value="ETR1_N"/>
    <property type="match status" value="1"/>
</dbReference>
<dbReference type="SUPFAM" id="SSF55073">
    <property type="entry name" value="Nucleotide cyclase"/>
    <property type="match status" value="1"/>
</dbReference>
<accession>A0A926VA52</accession>
<reference evidence="6" key="2">
    <citation type="submission" date="2020-08" db="EMBL/GenBank/DDBJ databases">
        <authorList>
            <person name="Chen M."/>
            <person name="Teng W."/>
            <person name="Zhao L."/>
            <person name="Hu C."/>
            <person name="Zhou Y."/>
            <person name="Han B."/>
            <person name="Song L."/>
            <person name="Shu W."/>
        </authorList>
    </citation>
    <scope>NUCLEOTIDE SEQUENCE</scope>
    <source>
        <strain evidence="6">FACHB-1375</strain>
    </source>
</reference>
<feature type="domain" description="GGDEF" evidence="5">
    <location>
        <begin position="338"/>
        <end position="478"/>
    </location>
</feature>
<keyword evidence="7" id="KW-1185">Reference proteome</keyword>
<dbReference type="InterPro" id="IPR035965">
    <property type="entry name" value="PAS-like_dom_sf"/>
</dbReference>
<dbReference type="RefSeq" id="WP_190461974.1">
    <property type="nucleotide sequence ID" value="NZ_JACJPW010000005.1"/>
</dbReference>
<reference evidence="6" key="1">
    <citation type="journal article" date="2015" name="ISME J.">
        <title>Draft Genome Sequence of Streptomyces incarnatus NRRL8089, which Produces the Nucleoside Antibiotic Sinefungin.</title>
        <authorList>
            <person name="Oshima K."/>
            <person name="Hattori M."/>
            <person name="Shimizu H."/>
            <person name="Fukuda K."/>
            <person name="Nemoto M."/>
            <person name="Inagaki K."/>
            <person name="Tamura T."/>
        </authorList>
    </citation>
    <scope>NUCLEOTIDE SEQUENCE</scope>
    <source>
        <strain evidence="6">FACHB-1375</strain>
    </source>
</reference>
<feature type="domain" description="EAL" evidence="4">
    <location>
        <begin position="507"/>
        <end position="763"/>
    </location>
</feature>
<dbReference type="InterPro" id="IPR000160">
    <property type="entry name" value="GGDEF_dom"/>
</dbReference>
<dbReference type="Pfam" id="PF00990">
    <property type="entry name" value="GGDEF"/>
    <property type="match status" value="1"/>
</dbReference>